<keyword evidence="14" id="KW-1185">Reference proteome</keyword>
<dbReference type="GO" id="GO:0003677">
    <property type="term" value="F:DNA binding"/>
    <property type="evidence" value="ECO:0007669"/>
    <property type="project" value="UniProtKB-KW"/>
</dbReference>
<evidence type="ECO:0000256" key="7">
    <source>
        <dbReference type="ARBA" id="ARBA00023163"/>
    </source>
</evidence>
<dbReference type="GO" id="GO:0005634">
    <property type="term" value="C:nucleus"/>
    <property type="evidence" value="ECO:0007669"/>
    <property type="project" value="UniProtKB-SubCell"/>
</dbReference>
<keyword evidence="3" id="KW-0902">Two-component regulatory system</keyword>
<dbReference type="GO" id="GO:0009736">
    <property type="term" value="P:cytokinin-activated signaling pathway"/>
    <property type="evidence" value="ECO:0007669"/>
    <property type="project" value="InterPro"/>
</dbReference>
<dbReference type="AlphaFoldDB" id="K3Y2T2"/>
<reference evidence="13" key="2">
    <citation type="submission" date="2018-08" db="UniProtKB">
        <authorList>
            <consortium name="EnsemblPlants"/>
        </authorList>
    </citation>
    <scope>IDENTIFICATION</scope>
    <source>
        <strain evidence="13">Yugu1</strain>
    </source>
</reference>
<dbReference type="PANTHER" id="PTHR43874:SF116">
    <property type="entry name" value="RESPONSE REGULATORY DOMAIN-CONTAINING PROTEIN"/>
    <property type="match status" value="1"/>
</dbReference>
<dbReference type="PROSITE" id="PS50110">
    <property type="entry name" value="RESPONSE_REGULATORY"/>
    <property type="match status" value="1"/>
</dbReference>
<keyword evidence="7" id="KW-0804">Transcription</keyword>
<evidence type="ECO:0000259" key="12">
    <source>
        <dbReference type="PROSITE" id="PS51294"/>
    </source>
</evidence>
<dbReference type="SMART" id="SM00448">
    <property type="entry name" value="REC"/>
    <property type="match status" value="1"/>
</dbReference>
<dbReference type="PANTHER" id="PTHR43874">
    <property type="entry name" value="TWO-COMPONENT RESPONSE REGULATOR"/>
    <property type="match status" value="1"/>
</dbReference>
<evidence type="ECO:0008006" key="15">
    <source>
        <dbReference type="Google" id="ProtNLM"/>
    </source>
</evidence>
<keyword evidence="4" id="KW-0805">Transcription regulation</keyword>
<dbReference type="GO" id="GO:0000160">
    <property type="term" value="P:phosphorelay signal transduction system"/>
    <property type="evidence" value="ECO:0007669"/>
    <property type="project" value="UniProtKB-KW"/>
</dbReference>
<dbReference type="OMA" id="DEMDIMM"/>
<dbReference type="EMBL" id="AGNK02002585">
    <property type="status" value="NOT_ANNOTATED_CDS"/>
    <property type="molecule type" value="Genomic_DNA"/>
</dbReference>
<keyword evidence="5" id="KW-0238">DNA-binding</keyword>
<evidence type="ECO:0000256" key="4">
    <source>
        <dbReference type="ARBA" id="ARBA00023015"/>
    </source>
</evidence>
<feature type="compositionally biased region" description="Basic residues" evidence="10">
    <location>
        <begin position="147"/>
        <end position="158"/>
    </location>
</feature>
<dbReference type="InterPro" id="IPR009057">
    <property type="entry name" value="Homeodomain-like_sf"/>
</dbReference>
<proteinExistence type="predicted"/>
<keyword evidence="8" id="KW-0539">Nucleus</keyword>
<evidence type="ECO:0000256" key="5">
    <source>
        <dbReference type="ARBA" id="ARBA00023125"/>
    </source>
</evidence>
<feature type="region of interest" description="Disordered" evidence="10">
    <location>
        <begin position="137"/>
        <end position="180"/>
    </location>
</feature>
<evidence type="ECO:0000259" key="11">
    <source>
        <dbReference type="PROSITE" id="PS50110"/>
    </source>
</evidence>
<feature type="domain" description="HTH myb-type" evidence="12">
    <location>
        <begin position="173"/>
        <end position="232"/>
    </location>
</feature>
<feature type="compositionally biased region" description="Basic and acidic residues" evidence="10">
    <location>
        <begin position="159"/>
        <end position="170"/>
    </location>
</feature>
<evidence type="ECO:0000256" key="10">
    <source>
        <dbReference type="SAM" id="MobiDB-lite"/>
    </source>
</evidence>
<dbReference type="SUPFAM" id="SSF52172">
    <property type="entry name" value="CheY-like"/>
    <property type="match status" value="1"/>
</dbReference>
<evidence type="ECO:0000313" key="14">
    <source>
        <dbReference type="Proteomes" id="UP000004995"/>
    </source>
</evidence>
<accession>K3Y2T2</accession>
<evidence type="ECO:0000256" key="6">
    <source>
        <dbReference type="ARBA" id="ARBA00023159"/>
    </source>
</evidence>
<dbReference type="FunFam" id="1.10.10.60:FF:000007">
    <property type="entry name" value="Two-component response regulator"/>
    <property type="match status" value="1"/>
</dbReference>
<evidence type="ECO:0000313" key="13">
    <source>
        <dbReference type="EnsemblPlants" id="KQL11212"/>
    </source>
</evidence>
<dbReference type="InterPro" id="IPR006447">
    <property type="entry name" value="Myb_dom_plants"/>
</dbReference>
<dbReference type="NCBIfam" id="TIGR01557">
    <property type="entry name" value="myb_SHAQKYF"/>
    <property type="match status" value="1"/>
</dbReference>
<sequence length="713" mass="76783">MDMNKFLAGLRVLAVDDDCTSLSVLKRLLQLCNYNNVTTVMEAETALDMLRERKDRDDQFDLVISDVFMPDIDGFKLLELIGLEMDIPVIMLSANDEMDIMMKGIKNGACDYLVKPACMDHIRNIWKHVVRKDRTDLRNSVTDGKKSAHHTKHSKKNKKDGDGAEKDKEGTSTQKRQRIKWSGQLHRKFVEAINQIGMDRAVPKNILEVMNVDGLSRDNVASHLQKYRIYLRKLSEGTLSHSNPFVDEPQAWLSDTTANMNGPNSSQDHLELVQPSPSSIGTSSSSNGFARISCPSAFGTHNLQQDTEPVGNGVNLPTNVVPVSVPVQDVSRSIFSGRSYGTVSIGGLSSASQCFPSGPSSSSSGNISNGVVFNTSRPFSSGTSGNSFANISNDSSPSTTSMHFPSTRSCSSYASILRRKMLDANRGIPFDADSFFEEIAGGEMPALPSYLALQSPELANQHSIQIQPSSTGLFNQVAPSSHHLPSHSSELVNQPSIQIQPSPTGHFNKVARESHQFAGLCNPSNSWSVGVQSRFPDVGHSAGTSIINSSQGSSARINQTSRFVASSGDVPTFGSEYQNQMAGLSGRTTPMLGFSGQVAPFNFGISAMSVGSSALGSSSSVGPALANHHIGNSFLPTQMLSDRGSSGNFLGGGTVDQQAIGDQVSNNNEHPTGRSEAQDGAMIDDLDDFLADWVKQIHSSNDKSLIAVTSNCR</sequence>
<evidence type="ECO:0000256" key="8">
    <source>
        <dbReference type="ARBA" id="ARBA00023242"/>
    </source>
</evidence>
<dbReference type="InterPro" id="IPR011006">
    <property type="entry name" value="CheY-like_superfamily"/>
</dbReference>
<dbReference type="InterPro" id="IPR017930">
    <property type="entry name" value="Myb_dom"/>
</dbReference>
<dbReference type="HOGENOM" id="CLU_024359_0_2_1"/>
<dbReference type="InterPro" id="IPR001789">
    <property type="entry name" value="Sig_transdc_resp-reg_receiver"/>
</dbReference>
<comment type="subcellular location">
    <subcellularLocation>
        <location evidence="1">Nucleus</location>
    </subcellularLocation>
</comment>
<dbReference type="Gramene" id="KQL11212">
    <property type="protein sequence ID" value="KQL11212"/>
    <property type="gene ID" value="SETIT_008512mg"/>
</dbReference>
<dbReference type="SUPFAM" id="SSF46689">
    <property type="entry name" value="Homeodomain-like"/>
    <property type="match status" value="1"/>
</dbReference>
<dbReference type="Gene3D" id="3.40.50.2300">
    <property type="match status" value="1"/>
</dbReference>
<dbReference type="InterPro" id="IPR045279">
    <property type="entry name" value="ARR-like"/>
</dbReference>
<keyword evidence="6" id="KW-0010">Activator</keyword>
<feature type="modified residue" description="4-aspartylphosphate" evidence="9">
    <location>
        <position position="66"/>
    </location>
</feature>
<dbReference type="CDD" id="cd17584">
    <property type="entry name" value="REC_typeB_ARR-like"/>
    <property type="match status" value="1"/>
</dbReference>
<organism evidence="13 14">
    <name type="scientific">Setaria italica</name>
    <name type="common">Foxtail millet</name>
    <name type="synonym">Panicum italicum</name>
    <dbReference type="NCBI Taxonomy" id="4555"/>
    <lineage>
        <taxon>Eukaryota</taxon>
        <taxon>Viridiplantae</taxon>
        <taxon>Streptophyta</taxon>
        <taxon>Embryophyta</taxon>
        <taxon>Tracheophyta</taxon>
        <taxon>Spermatophyta</taxon>
        <taxon>Magnoliopsida</taxon>
        <taxon>Liliopsida</taxon>
        <taxon>Poales</taxon>
        <taxon>Poaceae</taxon>
        <taxon>PACMAD clade</taxon>
        <taxon>Panicoideae</taxon>
        <taxon>Panicodae</taxon>
        <taxon>Paniceae</taxon>
        <taxon>Cenchrinae</taxon>
        <taxon>Setaria</taxon>
    </lineage>
</organism>
<feature type="domain" description="Response regulatory" evidence="11">
    <location>
        <begin position="11"/>
        <end position="130"/>
    </location>
</feature>
<reference evidence="14" key="1">
    <citation type="journal article" date="2012" name="Nat. Biotechnol.">
        <title>Reference genome sequence of the model plant Setaria.</title>
        <authorList>
            <person name="Bennetzen J.L."/>
            <person name="Schmutz J."/>
            <person name="Wang H."/>
            <person name="Percifield R."/>
            <person name="Hawkins J."/>
            <person name="Pontaroli A.C."/>
            <person name="Estep M."/>
            <person name="Feng L."/>
            <person name="Vaughn J.N."/>
            <person name="Grimwood J."/>
            <person name="Jenkins J."/>
            <person name="Barry K."/>
            <person name="Lindquist E."/>
            <person name="Hellsten U."/>
            <person name="Deshpande S."/>
            <person name="Wang X."/>
            <person name="Wu X."/>
            <person name="Mitros T."/>
            <person name="Triplett J."/>
            <person name="Yang X."/>
            <person name="Ye C.Y."/>
            <person name="Mauro-Herrera M."/>
            <person name="Wang L."/>
            <person name="Li P."/>
            <person name="Sharma M."/>
            <person name="Sharma R."/>
            <person name="Ronald P.C."/>
            <person name="Panaud O."/>
            <person name="Kellogg E.A."/>
            <person name="Brutnell T.P."/>
            <person name="Doust A.N."/>
            <person name="Tuskan G.A."/>
            <person name="Rokhsar D."/>
            <person name="Devos K.M."/>
        </authorList>
    </citation>
    <scope>NUCLEOTIDE SEQUENCE [LARGE SCALE GENOMIC DNA]</scope>
    <source>
        <strain evidence="14">cv. Yugu1</strain>
    </source>
</reference>
<dbReference type="InParanoid" id="K3Y2T2"/>
<evidence type="ECO:0000256" key="1">
    <source>
        <dbReference type="ARBA" id="ARBA00004123"/>
    </source>
</evidence>
<dbReference type="Proteomes" id="UP000004995">
    <property type="component" value="Unassembled WGS sequence"/>
</dbReference>
<evidence type="ECO:0000256" key="9">
    <source>
        <dbReference type="PROSITE-ProRule" id="PRU00169"/>
    </source>
</evidence>
<name>K3Y2T2_SETIT</name>
<dbReference type="EnsemblPlants" id="KQL11212">
    <property type="protein sequence ID" value="KQL11212"/>
    <property type="gene ID" value="SETIT_008512mg"/>
</dbReference>
<keyword evidence="2 9" id="KW-0597">Phosphoprotein</keyword>
<dbReference type="Pfam" id="PF00072">
    <property type="entry name" value="Response_reg"/>
    <property type="match status" value="1"/>
</dbReference>
<evidence type="ECO:0000256" key="2">
    <source>
        <dbReference type="ARBA" id="ARBA00022553"/>
    </source>
</evidence>
<dbReference type="eggNOG" id="KOG1601">
    <property type="taxonomic scope" value="Eukaryota"/>
</dbReference>
<dbReference type="PROSITE" id="PS51294">
    <property type="entry name" value="HTH_MYB"/>
    <property type="match status" value="1"/>
</dbReference>
<dbReference type="Gene3D" id="1.10.10.60">
    <property type="entry name" value="Homeodomain-like"/>
    <property type="match status" value="1"/>
</dbReference>
<protein>
    <recommendedName>
        <fullName evidence="15">Two-component response regulator</fullName>
    </recommendedName>
</protein>
<evidence type="ECO:0000256" key="3">
    <source>
        <dbReference type="ARBA" id="ARBA00023012"/>
    </source>
</evidence>